<comment type="caution">
    <text evidence="1">The sequence shown here is derived from an EMBL/GenBank/DDBJ whole genome shotgun (WGS) entry which is preliminary data.</text>
</comment>
<accession>A0ACC1S0M9</accession>
<evidence type="ECO:0000313" key="1">
    <source>
        <dbReference type="EMBL" id="KAJ3529447.1"/>
    </source>
</evidence>
<sequence length="215" mass="23569">MPVLCRVGVCTIALAYPYPYARALLTGRCSAFHGLTSVFGVFPFASQPVCLLHQQLPRTLKATITSHAHPSTVLDMSAPVASAWKIMPTFESQSIERTIKFYVDILGFNLASVKPEDGEPAQYTFCSIWAGDKAAANIYFFKPPSGTATPGSAYIALGTTQLDLLYESVKAREDVVIADEIQDQPWGFRQFTIKDPDSNSLTFFKYLQGGNPGEE</sequence>
<dbReference type="Proteomes" id="UP001148629">
    <property type="component" value="Unassembled WGS sequence"/>
</dbReference>
<organism evidence="1 2">
    <name type="scientific">Fusarium decemcellulare</name>
    <dbReference type="NCBI Taxonomy" id="57161"/>
    <lineage>
        <taxon>Eukaryota</taxon>
        <taxon>Fungi</taxon>
        <taxon>Dikarya</taxon>
        <taxon>Ascomycota</taxon>
        <taxon>Pezizomycotina</taxon>
        <taxon>Sordariomycetes</taxon>
        <taxon>Hypocreomycetidae</taxon>
        <taxon>Hypocreales</taxon>
        <taxon>Nectriaceae</taxon>
        <taxon>Fusarium</taxon>
        <taxon>Fusarium decemcellulare species complex</taxon>
    </lineage>
</organism>
<protein>
    <submittedName>
        <fullName evidence="1">Uncharacterized protein</fullName>
    </submittedName>
</protein>
<name>A0ACC1S0M9_9HYPO</name>
<keyword evidence="2" id="KW-1185">Reference proteome</keyword>
<gene>
    <name evidence="1" type="ORF">NM208_g9753</name>
</gene>
<evidence type="ECO:0000313" key="2">
    <source>
        <dbReference type="Proteomes" id="UP001148629"/>
    </source>
</evidence>
<dbReference type="EMBL" id="JANRMS010001288">
    <property type="protein sequence ID" value="KAJ3529447.1"/>
    <property type="molecule type" value="Genomic_DNA"/>
</dbReference>
<proteinExistence type="predicted"/>
<reference evidence="1" key="1">
    <citation type="submission" date="2022-08" db="EMBL/GenBank/DDBJ databases">
        <title>Genome Sequence of Fusarium decemcellulare.</title>
        <authorList>
            <person name="Buettner E."/>
        </authorList>
    </citation>
    <scope>NUCLEOTIDE SEQUENCE</scope>
    <source>
        <strain evidence="1">Babe19</strain>
    </source>
</reference>